<protein>
    <submittedName>
        <fullName evidence="1">Uncharacterized protein</fullName>
    </submittedName>
</protein>
<organism evidence="1 2">
    <name type="scientific">Albugo candida</name>
    <dbReference type="NCBI Taxonomy" id="65357"/>
    <lineage>
        <taxon>Eukaryota</taxon>
        <taxon>Sar</taxon>
        <taxon>Stramenopiles</taxon>
        <taxon>Oomycota</taxon>
        <taxon>Peronosporomycetes</taxon>
        <taxon>Albuginales</taxon>
        <taxon>Albuginaceae</taxon>
        <taxon>Albugo</taxon>
    </lineage>
</organism>
<name>A0A024G7E7_9STRA</name>
<gene>
    <name evidence="1" type="ORF">BN9_035800</name>
</gene>
<keyword evidence="2" id="KW-1185">Reference proteome</keyword>
<evidence type="ECO:0000313" key="1">
    <source>
        <dbReference type="EMBL" id="CCI42796.1"/>
    </source>
</evidence>
<dbReference type="EMBL" id="CAIX01000039">
    <property type="protein sequence ID" value="CCI42796.1"/>
    <property type="molecule type" value="Genomic_DNA"/>
</dbReference>
<proteinExistence type="predicted"/>
<sequence>MLDSIPDCTALIQDLDGTAGSRKKQNIMHPLLDEHGGQRKRKMWKVRCAVCDDWDIIHSCERRGLTCSTVIVICCSSSIQDMLIAIVEWHKTQPAIKTFIATKPRNNLHFDFLPMLNVLSIGLDRTTLKVAGNQHAFCWKSYRCCVQKGETERNDDSIAISGLRCQTTTKSSAMTEEKTCSKAQKDIKGGSSFYKAIIPDFDRRRKLEIRLFAQYNILQTMPYIRLRRSQVLRPLLCLSIALQNSRLC</sequence>
<evidence type="ECO:0000313" key="2">
    <source>
        <dbReference type="Proteomes" id="UP000053237"/>
    </source>
</evidence>
<dbReference type="Proteomes" id="UP000053237">
    <property type="component" value="Unassembled WGS sequence"/>
</dbReference>
<accession>A0A024G7E7</accession>
<reference evidence="1 2" key="1">
    <citation type="submission" date="2012-05" db="EMBL/GenBank/DDBJ databases">
        <title>Recombination and specialization in a pathogen metapopulation.</title>
        <authorList>
            <person name="Gardiner A."/>
            <person name="Kemen E."/>
            <person name="Schultz-Larsen T."/>
            <person name="MacLean D."/>
            <person name="Van Oosterhout C."/>
            <person name="Jones J.D.G."/>
        </authorList>
    </citation>
    <scope>NUCLEOTIDE SEQUENCE [LARGE SCALE GENOMIC DNA]</scope>
    <source>
        <strain evidence="1 2">Ac Nc2</strain>
    </source>
</reference>
<comment type="caution">
    <text evidence="1">The sequence shown here is derived from an EMBL/GenBank/DDBJ whole genome shotgun (WGS) entry which is preliminary data.</text>
</comment>
<dbReference type="AlphaFoldDB" id="A0A024G7E7"/>
<dbReference type="InParanoid" id="A0A024G7E7"/>